<accession>A0A8S5QVI5</accession>
<dbReference type="EMBL" id="BK015745">
    <property type="protein sequence ID" value="DAE23072.1"/>
    <property type="molecule type" value="Genomic_DNA"/>
</dbReference>
<name>A0A8S5QVI5_9CAUD</name>
<reference evidence="1" key="1">
    <citation type="journal article" date="2021" name="Proc. Natl. Acad. Sci. U.S.A.">
        <title>A Catalog of Tens of Thousands of Viruses from Human Metagenomes Reveals Hidden Associations with Chronic Diseases.</title>
        <authorList>
            <person name="Tisza M.J."/>
            <person name="Buck C.B."/>
        </authorList>
    </citation>
    <scope>NUCLEOTIDE SEQUENCE</scope>
    <source>
        <strain evidence="1">CtuyW65</strain>
    </source>
</reference>
<evidence type="ECO:0000313" key="1">
    <source>
        <dbReference type="EMBL" id="DAE23072.1"/>
    </source>
</evidence>
<proteinExistence type="predicted"/>
<protein>
    <submittedName>
        <fullName evidence="1">Uncharacterized protein</fullName>
    </submittedName>
</protein>
<organism evidence="1">
    <name type="scientific">Siphoviridae sp. ctuyW65</name>
    <dbReference type="NCBI Taxonomy" id="2826508"/>
    <lineage>
        <taxon>Viruses</taxon>
        <taxon>Duplodnaviria</taxon>
        <taxon>Heunggongvirae</taxon>
        <taxon>Uroviricota</taxon>
        <taxon>Caudoviricetes</taxon>
    </lineage>
</organism>
<sequence length="39" mass="4709">MLLNEMLNEVLRENFLKRLNTDTDQGEIIQNARKFWFPA</sequence>